<sequence>MIISYCRDQSDFNVSKHNTYFAALPKAKGRYESLSYSKSNAAHLTFLLWASYTLSCMVPTGSSLMLGSTSTDCGTAGYLPRISALDVGDRRPVAYGSLGRNRFAGIRPYLSNGSAWVVQYIQLTHAYISVTMIIEPSGIIAIPFIIGNRIKQNPAAFLYCSVGLAQLLTLIGANTSAADIYE</sequence>
<dbReference type="InParanoid" id="A0A1V9XGA5"/>
<keyword evidence="2" id="KW-1185">Reference proteome</keyword>
<protein>
    <submittedName>
        <fullName evidence="1">Sodium-dependent glucose transporter 1-like</fullName>
    </submittedName>
</protein>
<gene>
    <name evidence="1" type="ORF">BIW11_10366</name>
</gene>
<reference evidence="1 2" key="1">
    <citation type="journal article" date="2017" name="Gigascience">
        <title>Draft genome of the honey bee ectoparasitic mite, Tropilaelaps mercedesae, is shaped by the parasitic life history.</title>
        <authorList>
            <person name="Dong X."/>
            <person name="Armstrong S.D."/>
            <person name="Xia D."/>
            <person name="Makepeace B.L."/>
            <person name="Darby A.C."/>
            <person name="Kadowaki T."/>
        </authorList>
    </citation>
    <scope>NUCLEOTIDE SEQUENCE [LARGE SCALE GENOMIC DNA]</scope>
    <source>
        <strain evidence="1">Wuxi-XJTLU</strain>
    </source>
</reference>
<dbReference type="EMBL" id="MNPL01011731">
    <property type="protein sequence ID" value="OQR72456.1"/>
    <property type="molecule type" value="Genomic_DNA"/>
</dbReference>
<organism evidence="1 2">
    <name type="scientific">Tropilaelaps mercedesae</name>
    <dbReference type="NCBI Taxonomy" id="418985"/>
    <lineage>
        <taxon>Eukaryota</taxon>
        <taxon>Metazoa</taxon>
        <taxon>Ecdysozoa</taxon>
        <taxon>Arthropoda</taxon>
        <taxon>Chelicerata</taxon>
        <taxon>Arachnida</taxon>
        <taxon>Acari</taxon>
        <taxon>Parasitiformes</taxon>
        <taxon>Mesostigmata</taxon>
        <taxon>Gamasina</taxon>
        <taxon>Dermanyssoidea</taxon>
        <taxon>Laelapidae</taxon>
        <taxon>Tropilaelaps</taxon>
    </lineage>
</organism>
<dbReference type="AlphaFoldDB" id="A0A1V9XGA5"/>
<proteinExistence type="predicted"/>
<evidence type="ECO:0000313" key="2">
    <source>
        <dbReference type="Proteomes" id="UP000192247"/>
    </source>
</evidence>
<keyword evidence="1" id="KW-0813">Transport</keyword>
<accession>A0A1V9XGA5</accession>
<dbReference type="Proteomes" id="UP000192247">
    <property type="component" value="Unassembled WGS sequence"/>
</dbReference>
<evidence type="ECO:0000313" key="1">
    <source>
        <dbReference type="EMBL" id="OQR72456.1"/>
    </source>
</evidence>
<comment type="caution">
    <text evidence="1">The sequence shown here is derived from an EMBL/GenBank/DDBJ whole genome shotgun (WGS) entry which is preliminary data.</text>
</comment>
<name>A0A1V9XGA5_9ACAR</name>
<keyword evidence="1" id="KW-0762">Sugar transport</keyword>